<dbReference type="InterPro" id="IPR007603">
    <property type="entry name" value="Choline_transptr-like"/>
</dbReference>
<feature type="transmembrane region" description="Helical" evidence="6">
    <location>
        <begin position="20"/>
        <end position="43"/>
    </location>
</feature>
<evidence type="ECO:0000256" key="6">
    <source>
        <dbReference type="SAM" id="Phobius"/>
    </source>
</evidence>
<comment type="subcellular location">
    <subcellularLocation>
        <location evidence="1">Membrane</location>
        <topology evidence="1">Multi-pass membrane protein</topology>
    </subcellularLocation>
</comment>
<keyword evidence="4 6" id="KW-1133">Transmembrane helix</keyword>
<dbReference type="AlphaFoldDB" id="A0AAP0J172"/>
<dbReference type="GO" id="GO:0016020">
    <property type="term" value="C:membrane"/>
    <property type="evidence" value="ECO:0007669"/>
    <property type="project" value="UniProtKB-SubCell"/>
</dbReference>
<comment type="similarity">
    <text evidence="2">Belongs to the CTL (choline transporter-like) family.</text>
</comment>
<dbReference type="PANTHER" id="PTHR12385:SF84">
    <property type="entry name" value="CHOLINE TRANSPORTER-LIKE PROTEIN"/>
    <property type="match status" value="1"/>
</dbReference>
<proteinExistence type="inferred from homology"/>
<evidence type="ECO:0000256" key="1">
    <source>
        <dbReference type="ARBA" id="ARBA00004141"/>
    </source>
</evidence>
<evidence type="ECO:0000313" key="7">
    <source>
        <dbReference type="EMBL" id="KAK9125569.1"/>
    </source>
</evidence>
<organism evidence="7 8">
    <name type="scientific">Stephania cephalantha</name>
    <dbReference type="NCBI Taxonomy" id="152367"/>
    <lineage>
        <taxon>Eukaryota</taxon>
        <taxon>Viridiplantae</taxon>
        <taxon>Streptophyta</taxon>
        <taxon>Embryophyta</taxon>
        <taxon>Tracheophyta</taxon>
        <taxon>Spermatophyta</taxon>
        <taxon>Magnoliopsida</taxon>
        <taxon>Ranunculales</taxon>
        <taxon>Menispermaceae</taxon>
        <taxon>Menispermoideae</taxon>
        <taxon>Cissampelideae</taxon>
        <taxon>Stephania</taxon>
    </lineage>
</organism>
<evidence type="ECO:0000256" key="4">
    <source>
        <dbReference type="ARBA" id="ARBA00022989"/>
    </source>
</evidence>
<reference evidence="7 8" key="1">
    <citation type="submission" date="2024-01" db="EMBL/GenBank/DDBJ databases">
        <title>Genome assemblies of Stephania.</title>
        <authorList>
            <person name="Yang L."/>
        </authorList>
    </citation>
    <scope>NUCLEOTIDE SEQUENCE [LARGE SCALE GENOMIC DNA]</scope>
    <source>
        <strain evidence="7">JXDWG</strain>
        <tissue evidence="7">Leaf</tissue>
    </source>
</reference>
<keyword evidence="3 6" id="KW-0812">Transmembrane</keyword>
<dbReference type="PANTHER" id="PTHR12385">
    <property type="entry name" value="CHOLINE TRANSPORTER-LIKE (SLC FAMILY 44)"/>
    <property type="match status" value="1"/>
</dbReference>
<evidence type="ECO:0000313" key="8">
    <source>
        <dbReference type="Proteomes" id="UP001419268"/>
    </source>
</evidence>
<gene>
    <name evidence="7" type="ORF">Scep_014415</name>
</gene>
<name>A0AAP0J172_9MAGN</name>
<accession>A0AAP0J172</accession>
<dbReference type="Proteomes" id="UP001419268">
    <property type="component" value="Unassembled WGS sequence"/>
</dbReference>
<keyword evidence="8" id="KW-1185">Reference proteome</keyword>
<evidence type="ECO:0000256" key="3">
    <source>
        <dbReference type="ARBA" id="ARBA00022692"/>
    </source>
</evidence>
<dbReference type="GO" id="GO:0022857">
    <property type="term" value="F:transmembrane transporter activity"/>
    <property type="evidence" value="ECO:0007669"/>
    <property type="project" value="InterPro"/>
</dbReference>
<evidence type="ECO:0000256" key="2">
    <source>
        <dbReference type="ARBA" id="ARBA00007168"/>
    </source>
</evidence>
<dbReference type="EMBL" id="JBBNAG010000006">
    <property type="protein sequence ID" value="KAK9125569.1"/>
    <property type="molecule type" value="Genomic_DNA"/>
</dbReference>
<comment type="caution">
    <text evidence="7">The sequence shown here is derived from an EMBL/GenBank/DDBJ whole genome shotgun (WGS) entry which is preliminary data.</text>
</comment>
<sequence length="111" mass="12182">MEAWGMFEMREKVRLIDKDLTGAICFMWGVTGGSMCALLGGSWALAVDLSYATAVAIYAFLISYLMARIEMAWLQACVCVLGSICRGPQAIPGSTQPYRIGCKSCKDHKFE</sequence>
<keyword evidence="5 6" id="KW-0472">Membrane</keyword>
<evidence type="ECO:0000256" key="5">
    <source>
        <dbReference type="ARBA" id="ARBA00023136"/>
    </source>
</evidence>
<protein>
    <submittedName>
        <fullName evidence="7">Uncharacterized protein</fullName>
    </submittedName>
</protein>
<feature type="transmembrane region" description="Helical" evidence="6">
    <location>
        <begin position="49"/>
        <end position="67"/>
    </location>
</feature>